<feature type="domain" description="SMP-LTD" evidence="14">
    <location>
        <begin position="281"/>
        <end position="486"/>
    </location>
</feature>
<dbReference type="CDD" id="cd04052">
    <property type="entry name" value="C2B_Tricalbin-like"/>
    <property type="match status" value="1"/>
</dbReference>
<feature type="compositionally biased region" description="Low complexity" evidence="11">
    <location>
        <begin position="1785"/>
        <end position="1807"/>
    </location>
</feature>
<evidence type="ECO:0000256" key="7">
    <source>
        <dbReference type="ARBA" id="ARBA00022989"/>
    </source>
</evidence>
<feature type="compositionally biased region" description="Low complexity" evidence="11">
    <location>
        <begin position="87"/>
        <end position="110"/>
    </location>
</feature>
<dbReference type="InterPro" id="IPR037765">
    <property type="entry name" value="C2B_Tricalbin"/>
</dbReference>
<feature type="compositionally biased region" description="Basic residues" evidence="11">
    <location>
        <begin position="59"/>
        <end position="68"/>
    </location>
</feature>
<dbReference type="GO" id="GO:0005789">
    <property type="term" value="C:endoplasmic reticulum membrane"/>
    <property type="evidence" value="ECO:0007669"/>
    <property type="project" value="UniProtKB-SubCell"/>
</dbReference>
<reference evidence="15" key="1">
    <citation type="submission" date="2022-07" db="EMBL/GenBank/DDBJ databases">
        <title>Phylogenomic reconstructions and comparative analyses of Kickxellomycotina fungi.</title>
        <authorList>
            <person name="Reynolds N.K."/>
            <person name="Stajich J.E."/>
            <person name="Barry K."/>
            <person name="Grigoriev I.V."/>
            <person name="Crous P."/>
            <person name="Smith M.E."/>
        </authorList>
    </citation>
    <scope>NUCLEOTIDE SEQUENCE</scope>
    <source>
        <strain evidence="15">RSA 861</strain>
    </source>
</reference>
<feature type="region of interest" description="Disordered" evidence="11">
    <location>
        <begin position="919"/>
        <end position="1019"/>
    </location>
</feature>
<evidence type="ECO:0000259" key="13">
    <source>
        <dbReference type="PROSITE" id="PS50004"/>
    </source>
</evidence>
<dbReference type="InterPro" id="IPR035892">
    <property type="entry name" value="C2_domain_sf"/>
</dbReference>
<evidence type="ECO:0000256" key="2">
    <source>
        <dbReference type="ARBA" id="ARBA00022448"/>
    </source>
</evidence>
<dbReference type="SMART" id="SM00239">
    <property type="entry name" value="C2"/>
    <property type="match status" value="6"/>
</dbReference>
<feature type="compositionally biased region" description="Polar residues" evidence="11">
    <location>
        <begin position="143"/>
        <end position="152"/>
    </location>
</feature>
<evidence type="ECO:0000256" key="4">
    <source>
        <dbReference type="ARBA" id="ARBA00022692"/>
    </source>
</evidence>
<keyword evidence="16" id="KW-1185">Reference proteome</keyword>
<comment type="subcellular location">
    <subcellularLocation>
        <location evidence="1">Endoplasmic reticulum membrane</location>
    </subcellularLocation>
</comment>
<organism evidence="15 16">
    <name type="scientific">Tieghemiomyces parasiticus</name>
    <dbReference type="NCBI Taxonomy" id="78921"/>
    <lineage>
        <taxon>Eukaryota</taxon>
        <taxon>Fungi</taxon>
        <taxon>Fungi incertae sedis</taxon>
        <taxon>Zoopagomycota</taxon>
        <taxon>Kickxellomycotina</taxon>
        <taxon>Dimargaritomycetes</taxon>
        <taxon>Dimargaritales</taxon>
        <taxon>Dimargaritaceae</taxon>
        <taxon>Tieghemiomyces</taxon>
    </lineage>
</organism>
<feature type="domain" description="C2" evidence="13">
    <location>
        <begin position="1136"/>
        <end position="1263"/>
    </location>
</feature>
<feature type="domain" description="C2" evidence="13">
    <location>
        <begin position="1462"/>
        <end position="1581"/>
    </location>
</feature>
<evidence type="ECO:0000259" key="14">
    <source>
        <dbReference type="PROSITE" id="PS51847"/>
    </source>
</evidence>
<evidence type="ECO:0000313" key="15">
    <source>
        <dbReference type="EMBL" id="KAJ1916785.1"/>
    </source>
</evidence>
<feature type="domain" description="C2" evidence="13">
    <location>
        <begin position="619"/>
        <end position="737"/>
    </location>
</feature>
<evidence type="ECO:0000256" key="3">
    <source>
        <dbReference type="ARBA" id="ARBA00022553"/>
    </source>
</evidence>
<evidence type="ECO:0000256" key="1">
    <source>
        <dbReference type="ARBA" id="ARBA00004586"/>
    </source>
</evidence>
<dbReference type="Gene3D" id="2.60.40.150">
    <property type="entry name" value="C2 domain"/>
    <property type="match status" value="6"/>
</dbReference>
<dbReference type="Pfam" id="PF00168">
    <property type="entry name" value="C2"/>
    <property type="match status" value="6"/>
</dbReference>
<dbReference type="PROSITE" id="PS51847">
    <property type="entry name" value="SMP"/>
    <property type="match status" value="1"/>
</dbReference>
<keyword evidence="3" id="KW-0597">Phosphoprotein</keyword>
<dbReference type="CDD" id="cd00030">
    <property type="entry name" value="C2"/>
    <property type="match status" value="1"/>
</dbReference>
<keyword evidence="10 12" id="KW-0472">Membrane</keyword>
<proteinExistence type="predicted"/>
<evidence type="ECO:0000256" key="10">
    <source>
        <dbReference type="ARBA" id="ARBA00023136"/>
    </source>
</evidence>
<evidence type="ECO:0000256" key="5">
    <source>
        <dbReference type="ARBA" id="ARBA00022737"/>
    </source>
</evidence>
<dbReference type="SUPFAM" id="SSF49562">
    <property type="entry name" value="C2 domain (Calcium/lipid-binding domain, CaLB)"/>
    <property type="match status" value="6"/>
</dbReference>
<feature type="compositionally biased region" description="Polar residues" evidence="11">
    <location>
        <begin position="1615"/>
        <end position="1628"/>
    </location>
</feature>
<keyword evidence="9" id="KW-0446">Lipid-binding</keyword>
<keyword evidence="5" id="KW-0677">Repeat</keyword>
<feature type="compositionally biased region" description="Low complexity" evidence="11">
    <location>
        <begin position="153"/>
        <end position="163"/>
    </location>
</feature>
<evidence type="ECO:0000256" key="12">
    <source>
        <dbReference type="SAM" id="Phobius"/>
    </source>
</evidence>
<feature type="domain" description="C2" evidence="13">
    <location>
        <begin position="759"/>
        <end position="875"/>
    </location>
</feature>
<dbReference type="InterPro" id="IPR052455">
    <property type="entry name" value="Tricalbin_domain"/>
</dbReference>
<keyword evidence="8" id="KW-0445">Lipid transport</keyword>
<feature type="transmembrane region" description="Helical" evidence="12">
    <location>
        <begin position="221"/>
        <end position="254"/>
    </location>
</feature>
<dbReference type="OrthoDB" id="1029639at2759"/>
<feature type="region of interest" description="Disordered" evidence="11">
    <location>
        <begin position="1347"/>
        <end position="1388"/>
    </location>
</feature>
<comment type="caution">
    <text evidence="15">The sequence shown here is derived from an EMBL/GenBank/DDBJ whole genome shotgun (WGS) entry which is preliminary data.</text>
</comment>
<feature type="compositionally biased region" description="Basic and acidic residues" evidence="11">
    <location>
        <begin position="69"/>
        <end position="81"/>
    </location>
</feature>
<feature type="region of interest" description="Disordered" evidence="11">
    <location>
        <begin position="1409"/>
        <end position="1445"/>
    </location>
</feature>
<feature type="compositionally biased region" description="Basic and acidic residues" evidence="11">
    <location>
        <begin position="927"/>
        <end position="948"/>
    </location>
</feature>
<dbReference type="EMBL" id="JANBPT010000569">
    <property type="protein sequence ID" value="KAJ1916785.1"/>
    <property type="molecule type" value="Genomic_DNA"/>
</dbReference>
<dbReference type="GO" id="GO:0008289">
    <property type="term" value="F:lipid binding"/>
    <property type="evidence" value="ECO:0007669"/>
    <property type="project" value="UniProtKB-KW"/>
</dbReference>
<dbReference type="PROSITE" id="PS50004">
    <property type="entry name" value="C2"/>
    <property type="match status" value="5"/>
</dbReference>
<dbReference type="GO" id="GO:0006869">
    <property type="term" value="P:lipid transport"/>
    <property type="evidence" value="ECO:0007669"/>
    <property type="project" value="UniProtKB-KW"/>
</dbReference>
<feature type="region of interest" description="Disordered" evidence="11">
    <location>
        <begin position="143"/>
        <end position="177"/>
    </location>
</feature>
<dbReference type="InterPro" id="IPR000008">
    <property type="entry name" value="C2_dom"/>
</dbReference>
<dbReference type="Pfam" id="PF25669">
    <property type="entry name" value="SMP_MUG190-like"/>
    <property type="match status" value="2"/>
</dbReference>
<feature type="domain" description="C2" evidence="13">
    <location>
        <begin position="1013"/>
        <end position="1131"/>
    </location>
</feature>
<dbReference type="CDD" id="cd21678">
    <property type="entry name" value="SMP_TCB"/>
    <property type="match status" value="1"/>
</dbReference>
<protein>
    <submittedName>
        <fullName evidence="15">Tricalbin-2</fullName>
    </submittedName>
</protein>
<evidence type="ECO:0000256" key="8">
    <source>
        <dbReference type="ARBA" id="ARBA00023055"/>
    </source>
</evidence>
<name>A0A9W8A0U6_9FUNG</name>
<evidence type="ECO:0000256" key="11">
    <source>
        <dbReference type="SAM" id="MobiDB-lite"/>
    </source>
</evidence>
<keyword evidence="2" id="KW-0813">Transport</keyword>
<evidence type="ECO:0000256" key="9">
    <source>
        <dbReference type="ARBA" id="ARBA00023121"/>
    </source>
</evidence>
<keyword evidence="6" id="KW-0256">Endoplasmic reticulum</keyword>
<feature type="region of interest" description="Disordered" evidence="11">
    <location>
        <begin position="1"/>
        <end position="121"/>
    </location>
</feature>
<feature type="compositionally biased region" description="Low complexity" evidence="11">
    <location>
        <begin position="959"/>
        <end position="973"/>
    </location>
</feature>
<feature type="region of interest" description="Disordered" evidence="11">
    <location>
        <begin position="1611"/>
        <end position="1847"/>
    </location>
</feature>
<dbReference type="GO" id="GO:0061817">
    <property type="term" value="P:endoplasmic reticulum-plasma membrane tethering"/>
    <property type="evidence" value="ECO:0007669"/>
    <property type="project" value="InterPro"/>
</dbReference>
<feature type="compositionally biased region" description="Polar residues" evidence="11">
    <location>
        <begin position="1009"/>
        <end position="1019"/>
    </location>
</feature>
<keyword evidence="4 12" id="KW-0812">Transmembrane</keyword>
<keyword evidence="7 12" id="KW-1133">Transmembrane helix</keyword>
<dbReference type="InterPro" id="IPR031468">
    <property type="entry name" value="SMP_LBD"/>
</dbReference>
<gene>
    <name evidence="15" type="primary">TCB2_1</name>
    <name evidence="15" type="ORF">IWQ60_008000</name>
</gene>
<dbReference type="PANTHER" id="PTHR46980">
    <property type="entry name" value="TRICALBIN-1-RELATED"/>
    <property type="match status" value="1"/>
</dbReference>
<dbReference type="Proteomes" id="UP001150569">
    <property type="component" value="Unassembled WGS sequence"/>
</dbReference>
<sequence>MSQSTHGAAATQQHNFSEEQKAMRPDGIGNNFDDSVNPQDKRQQVLDEAANPAAQKLARGLHKAHKFSNHPDKPGFDRQPSEPHPPASLGSSSSSSGDGASLASSALGAGHPPPAPPPEILASAPIHTINRALGQPKTITIRTATKRSNSYGPTSPASPTSPAFAHPGSPVSADDNQPLDPAVAGWREAGAVEAQKGTGPLDTVQALLDQFDRSEMYRNAAVLMVTVPVTWFLTKIGAGIFGCLVVMAFVATYYRNAVSRFRYRVRDDIRRELILPQFETGLESVEWLNAFMTRFWLTFEPALSAIVIEQADAILAANTPGFINSVRLTTFTLGSKAPRIESVRTFGKDDPDVILMDWEASFTPNDVSDLTLREREERVNPKIVLTIRVGKGVVGAGMPILVEDMVFSGKLRVKLRLMPTLPLVKTVEVSFLSPPTIDFVLKPVGGDTLGFDVTNIPGLKSFIQEQINANVGPMLYSPNAFLVDVDAMMNGANSVASACGVFMMTVRSARNLPNIDRLGTIDPFVRVNVGGKIGALETPPKHNTANPAYDFSSPLLLMNITDTMEFEVLTGRKTICTGSFDLARLQEEVQLTGETTPLTRNGKPAGELYWSGAYFPVATPVKDAEGTELPMESNSGLLRFTVVQASDLDTRHSSVGQYSPYVVVYLNGKVILRTKTMKRSNKPMWSESHELFVADKERTNLRFVMRDSRLHTDLDLGILNCPLEHGLSQVEKQNAWFPLKGPAGGRLRLDFAWRPVLVDEGFAAGGTDPATLPSIGVVKLNLLEARGLRNVEQIGKSDPYVKVLVHTKQQARTRIIENDLDPVWHETFVIPVHRINETVVLECMDYNKVEKDRTLGETFFQVRQLLGDQTAPGTYALGPALRAAANLRQHSGKMKGTLYYTAEFFPILPITPDAPIVVTDPVTGETRPPKDELDSHRKSVPDAPREATVKSGESPPAQPTASPSLSTATTAQPESPETNAAVGEESDAPQPPAPSRHLTVNPPHPANPDNVTPANPPSSSVVDFSDYTAGIVRLTIHEARGLQSAAPVQVLVSLNDNEYNPAHRTAFARGSQVRKWDEVCQFATPELDYNYVSLALHSDEDNDRLFLGKWTLPMRELLTPEYLQPENGVWLPLEQKTGEVRVSFDFVPTEMEMAPSESITNFGILHLEVVEAADLAAADNSGTSDPYVVVSMNGEKVHKTQAIKKTLNPVWNSTCEIPITARHIAHLQLEVFDWNKIQNHTRLGLTDIELGALPVDELVTGYYPIYDRESRPSGGVILRMLFNPRYVNECEQRMTKMQAAESVVKAPIRMATGSAHLAGKALGKGGHVVGGGAKALVNGLGSITRINRIHRHGPGPHAGGQSSTEGDNEAGPPRGPGISTVELAGRVVYPPPNEVETYVRLEDLVKREGTPQGEAASQRGQAATPRRAADGASGSSSLNNTGAAAYPNAAVGPTVGTIPGDPATDPHGAGATSGATMEPGTLRIHVQRAENLPAVDSNGLSDPYVRAKMNGRSLFKTKVQKKTLNPTWDEEFKISLSGTDEDVINLTVRDHNTFSGDRDLWSYDLRVWQYITPERPHADVAVTSPAEDHGMMHLTVEFMPQIGSTWGMRSDTKTTEVSGGTGASNTPNMVPPEAETRSHSHHLGHRPSLHMPHLHHNRKHSKQEDGKMISPETTTTTAAAGASSQPGIDTIHPAGSTTPDLRSPPTPPASRAVNQQGNHNVGMLQPPHPPRPSTPSRESISRGSRLGRLAGAMRSRESFGGGSGSSGEARGGSRDQYPQVPPMPSSSSSTTNQAVAGSPTAAAASGVMDNGNHFPRPGTPGAESTGSMSPRRAHGRFSISKIKNKLF</sequence>
<evidence type="ECO:0000256" key="6">
    <source>
        <dbReference type="ARBA" id="ARBA00022824"/>
    </source>
</evidence>
<evidence type="ECO:0000313" key="16">
    <source>
        <dbReference type="Proteomes" id="UP001150569"/>
    </source>
</evidence>
<feature type="compositionally biased region" description="Basic residues" evidence="11">
    <location>
        <begin position="1639"/>
        <end position="1661"/>
    </location>
</feature>
<accession>A0A9W8A0U6</accession>
<dbReference type="PANTHER" id="PTHR46980:SF2">
    <property type="entry name" value="TRICALBIN-1-RELATED"/>
    <property type="match status" value="1"/>
</dbReference>
<feature type="compositionally biased region" description="Polar residues" evidence="11">
    <location>
        <begin position="1"/>
        <end position="15"/>
    </location>
</feature>